<evidence type="ECO:0000256" key="10">
    <source>
        <dbReference type="PIRSR" id="PIRSR602401-1"/>
    </source>
</evidence>
<evidence type="ECO:0000256" key="12">
    <source>
        <dbReference type="SAM" id="Phobius"/>
    </source>
</evidence>
<dbReference type="SUPFAM" id="SSF48264">
    <property type="entry name" value="Cytochrome P450"/>
    <property type="match status" value="1"/>
</dbReference>
<proteinExistence type="inferred from homology"/>
<dbReference type="Proteomes" id="UP001141552">
    <property type="component" value="Unassembled WGS sequence"/>
</dbReference>
<keyword evidence="5 10" id="KW-0479">Metal-binding</keyword>
<dbReference type="EMBL" id="JAKUCV010003901">
    <property type="protein sequence ID" value="KAJ4837211.1"/>
    <property type="molecule type" value="Genomic_DNA"/>
</dbReference>
<evidence type="ECO:0000256" key="3">
    <source>
        <dbReference type="ARBA" id="ARBA00010617"/>
    </source>
</evidence>
<reference evidence="13" key="2">
    <citation type="journal article" date="2023" name="Plants (Basel)">
        <title>Annotation of the Turnera subulata (Passifloraceae) Draft Genome Reveals the S-Locus Evolved after the Divergence of Turneroideae from Passifloroideae in a Stepwise Manner.</title>
        <authorList>
            <person name="Henning P.M."/>
            <person name="Roalson E.H."/>
            <person name="Mir W."/>
            <person name="McCubbin A.G."/>
            <person name="Shore J.S."/>
        </authorList>
    </citation>
    <scope>NUCLEOTIDE SEQUENCE</scope>
    <source>
        <strain evidence="13">F60SS</strain>
    </source>
</reference>
<dbReference type="GO" id="GO:0004497">
    <property type="term" value="F:monooxygenase activity"/>
    <property type="evidence" value="ECO:0007669"/>
    <property type="project" value="UniProtKB-KW"/>
</dbReference>
<dbReference type="AlphaFoldDB" id="A0A9Q0JC42"/>
<dbReference type="PRINTS" id="PR00463">
    <property type="entry name" value="EP450I"/>
</dbReference>
<dbReference type="GO" id="GO:0005506">
    <property type="term" value="F:iron ion binding"/>
    <property type="evidence" value="ECO:0007669"/>
    <property type="project" value="InterPro"/>
</dbReference>
<organism evidence="13 14">
    <name type="scientific">Turnera subulata</name>
    <dbReference type="NCBI Taxonomy" id="218843"/>
    <lineage>
        <taxon>Eukaryota</taxon>
        <taxon>Viridiplantae</taxon>
        <taxon>Streptophyta</taxon>
        <taxon>Embryophyta</taxon>
        <taxon>Tracheophyta</taxon>
        <taxon>Spermatophyta</taxon>
        <taxon>Magnoliopsida</taxon>
        <taxon>eudicotyledons</taxon>
        <taxon>Gunneridae</taxon>
        <taxon>Pentapetalae</taxon>
        <taxon>rosids</taxon>
        <taxon>fabids</taxon>
        <taxon>Malpighiales</taxon>
        <taxon>Passifloraceae</taxon>
        <taxon>Turnera</taxon>
    </lineage>
</organism>
<comment type="caution">
    <text evidence="13">The sequence shown here is derived from an EMBL/GenBank/DDBJ whole genome shotgun (WGS) entry which is preliminary data.</text>
</comment>
<sequence>MSPPSLLSSVLVLLGFLGPVIYILNATFRLWRPTHQKNGPKLPPGPPALPIIGNLHLLGKLPHRDLHFLAKKYGPIMSLRLGYVPTIVVSSPAAAELFLKTHDTIFCSRPRVQGSLIMSYGTKGLAFTAYGPYWRNVRKLCTVHLLSASKIERFAPMRREETTLVVNSLKNAAAKGEAVDVSALVEDVIGKMICRMLFGSSFSTEFDLKPVIKEGMTLVGAFNLSDYLPWLAPLDLQGLTRRMKAYSRTMDEVLEKMIDEHEKDGQWQQKELHRDFIDVMLSLINQPTNTNNDQIDRANMKAIIIDMISGGFDTSATAIEWTFSELLRHPRVMESAQQELQKVVGMDRMVEEADLSKLPYLEMVIKESLRLHPVAPLSVPHESMEDITINGYHIPKKSRIIVNSWAIGRDPDVWSDNVGEFVPERFQDINIDVRGQDFQLIPFGSGRRGCPGMQLGLTTVRLVLAQLLHCFRWNLPDGMQPIDLDMNEVFGLSMPRASHVLASPTYRLLC</sequence>
<keyword evidence="12" id="KW-1133">Transmembrane helix</keyword>
<dbReference type="InterPro" id="IPR001128">
    <property type="entry name" value="Cyt_P450"/>
</dbReference>
<gene>
    <name evidence="13" type="ORF">Tsubulata_040034</name>
</gene>
<dbReference type="InterPro" id="IPR002401">
    <property type="entry name" value="Cyt_P450_E_grp-I"/>
</dbReference>
<evidence type="ECO:0000256" key="4">
    <source>
        <dbReference type="ARBA" id="ARBA00022617"/>
    </source>
</evidence>
<keyword evidence="9 12" id="KW-0472">Membrane</keyword>
<evidence type="ECO:0000256" key="2">
    <source>
        <dbReference type="ARBA" id="ARBA00004370"/>
    </source>
</evidence>
<dbReference type="CDD" id="cd11072">
    <property type="entry name" value="CYP71-like"/>
    <property type="match status" value="1"/>
</dbReference>
<dbReference type="InterPro" id="IPR036396">
    <property type="entry name" value="Cyt_P450_sf"/>
</dbReference>
<dbReference type="InterPro" id="IPR017972">
    <property type="entry name" value="Cyt_P450_CS"/>
</dbReference>
<keyword evidence="14" id="KW-1185">Reference proteome</keyword>
<dbReference type="FunFam" id="1.10.630.10:FF:000011">
    <property type="entry name" value="Cytochrome P450 83B1"/>
    <property type="match status" value="1"/>
</dbReference>
<keyword evidence="7 10" id="KW-0408">Iron</keyword>
<keyword evidence="4 10" id="KW-0349">Heme</keyword>
<evidence type="ECO:0000256" key="9">
    <source>
        <dbReference type="ARBA" id="ARBA00023136"/>
    </source>
</evidence>
<evidence type="ECO:0000256" key="8">
    <source>
        <dbReference type="ARBA" id="ARBA00023033"/>
    </source>
</evidence>
<dbReference type="GO" id="GO:0020037">
    <property type="term" value="F:heme binding"/>
    <property type="evidence" value="ECO:0007669"/>
    <property type="project" value="InterPro"/>
</dbReference>
<protein>
    <recommendedName>
        <fullName evidence="15">Cytochrome P450</fullName>
    </recommendedName>
</protein>
<evidence type="ECO:0000313" key="14">
    <source>
        <dbReference type="Proteomes" id="UP001141552"/>
    </source>
</evidence>
<feature type="transmembrane region" description="Helical" evidence="12">
    <location>
        <begin position="6"/>
        <end position="28"/>
    </location>
</feature>
<accession>A0A9Q0JC42</accession>
<evidence type="ECO:0000256" key="7">
    <source>
        <dbReference type="ARBA" id="ARBA00023004"/>
    </source>
</evidence>
<dbReference type="PRINTS" id="PR00385">
    <property type="entry name" value="P450"/>
</dbReference>
<keyword evidence="8 11" id="KW-0503">Monooxygenase</keyword>
<dbReference type="Gene3D" id="1.10.630.10">
    <property type="entry name" value="Cytochrome P450"/>
    <property type="match status" value="1"/>
</dbReference>
<evidence type="ECO:0000313" key="13">
    <source>
        <dbReference type="EMBL" id="KAJ4837211.1"/>
    </source>
</evidence>
<comment type="subcellular location">
    <subcellularLocation>
        <location evidence="2">Membrane</location>
    </subcellularLocation>
</comment>
<evidence type="ECO:0008006" key="15">
    <source>
        <dbReference type="Google" id="ProtNLM"/>
    </source>
</evidence>
<dbReference type="OrthoDB" id="2789670at2759"/>
<evidence type="ECO:0000256" key="5">
    <source>
        <dbReference type="ARBA" id="ARBA00022723"/>
    </source>
</evidence>
<dbReference type="PANTHER" id="PTHR47943">
    <property type="entry name" value="CYTOCHROME P450 93A3-LIKE"/>
    <property type="match status" value="1"/>
</dbReference>
<dbReference type="Pfam" id="PF00067">
    <property type="entry name" value="p450"/>
    <property type="match status" value="1"/>
</dbReference>
<dbReference type="PANTHER" id="PTHR47943:SF9">
    <property type="entry name" value="CYTOCHROME P450"/>
    <property type="match status" value="1"/>
</dbReference>
<name>A0A9Q0JC42_9ROSI</name>
<comment type="cofactor">
    <cofactor evidence="1 10">
        <name>heme</name>
        <dbReference type="ChEBI" id="CHEBI:30413"/>
    </cofactor>
</comment>
<reference evidence="13" key="1">
    <citation type="submission" date="2022-02" db="EMBL/GenBank/DDBJ databases">
        <authorList>
            <person name="Henning P.M."/>
            <person name="McCubbin A.G."/>
            <person name="Shore J.S."/>
        </authorList>
    </citation>
    <scope>NUCLEOTIDE SEQUENCE</scope>
    <source>
        <strain evidence="13">F60SS</strain>
        <tissue evidence="13">Leaves</tissue>
    </source>
</reference>
<dbReference type="GO" id="GO:0016705">
    <property type="term" value="F:oxidoreductase activity, acting on paired donors, with incorporation or reduction of molecular oxygen"/>
    <property type="evidence" value="ECO:0007669"/>
    <property type="project" value="InterPro"/>
</dbReference>
<dbReference type="PROSITE" id="PS00086">
    <property type="entry name" value="CYTOCHROME_P450"/>
    <property type="match status" value="1"/>
</dbReference>
<keyword evidence="6 11" id="KW-0560">Oxidoreductase</keyword>
<keyword evidence="12" id="KW-0812">Transmembrane</keyword>
<comment type="similarity">
    <text evidence="3 11">Belongs to the cytochrome P450 family.</text>
</comment>
<evidence type="ECO:0000256" key="1">
    <source>
        <dbReference type="ARBA" id="ARBA00001971"/>
    </source>
</evidence>
<evidence type="ECO:0000256" key="6">
    <source>
        <dbReference type="ARBA" id="ARBA00023002"/>
    </source>
</evidence>
<dbReference type="GO" id="GO:0016020">
    <property type="term" value="C:membrane"/>
    <property type="evidence" value="ECO:0007669"/>
    <property type="project" value="UniProtKB-SubCell"/>
</dbReference>
<feature type="binding site" description="axial binding residue" evidence="10">
    <location>
        <position position="450"/>
    </location>
    <ligand>
        <name>heme</name>
        <dbReference type="ChEBI" id="CHEBI:30413"/>
    </ligand>
    <ligandPart>
        <name>Fe</name>
        <dbReference type="ChEBI" id="CHEBI:18248"/>
    </ligandPart>
</feature>
<evidence type="ECO:0000256" key="11">
    <source>
        <dbReference type="RuleBase" id="RU000461"/>
    </source>
</evidence>